<evidence type="ECO:0000313" key="4">
    <source>
        <dbReference type="EMBL" id="GMR62421.1"/>
    </source>
</evidence>
<feature type="transmembrane region" description="Helical" evidence="2">
    <location>
        <begin position="237"/>
        <end position="257"/>
    </location>
</feature>
<dbReference type="AlphaFoldDB" id="A0AAN5DF45"/>
<feature type="compositionally biased region" description="Pro residues" evidence="1">
    <location>
        <begin position="440"/>
        <end position="473"/>
    </location>
</feature>
<evidence type="ECO:0000256" key="2">
    <source>
        <dbReference type="SAM" id="Phobius"/>
    </source>
</evidence>
<feature type="transmembrane region" description="Helical" evidence="2">
    <location>
        <begin position="277"/>
        <end position="297"/>
    </location>
</feature>
<dbReference type="EMBL" id="BTRK01000006">
    <property type="protein sequence ID" value="GMR62421.1"/>
    <property type="molecule type" value="Genomic_DNA"/>
</dbReference>
<feature type="region of interest" description="Disordered" evidence="1">
    <location>
        <begin position="404"/>
        <end position="483"/>
    </location>
</feature>
<reference evidence="5" key="1">
    <citation type="submission" date="2022-10" db="EMBL/GenBank/DDBJ databases">
        <title>Genome assembly of Pristionchus species.</title>
        <authorList>
            <person name="Yoshida K."/>
            <person name="Sommer R.J."/>
        </authorList>
    </citation>
    <scope>NUCLEOTIDE SEQUENCE [LARGE SCALE GENOMIC DNA]</scope>
    <source>
        <strain evidence="5">RS5460</strain>
    </source>
</reference>
<feature type="transmembrane region" description="Helical" evidence="2">
    <location>
        <begin position="324"/>
        <end position="343"/>
    </location>
</feature>
<feature type="chain" id="PRO_5042964199" description="G protein-coupled receptor" evidence="3">
    <location>
        <begin position="19"/>
        <end position="512"/>
    </location>
</feature>
<protein>
    <recommendedName>
        <fullName evidence="6">G protein-coupled receptor</fullName>
    </recommendedName>
</protein>
<keyword evidence="3" id="KW-0732">Signal</keyword>
<comment type="caution">
    <text evidence="4">The sequence shown here is derived from an EMBL/GenBank/DDBJ whole genome shotgun (WGS) entry which is preliminary data.</text>
</comment>
<feature type="non-terminal residue" evidence="4">
    <location>
        <position position="1"/>
    </location>
</feature>
<evidence type="ECO:0000256" key="3">
    <source>
        <dbReference type="SAM" id="SignalP"/>
    </source>
</evidence>
<feature type="signal peptide" evidence="3">
    <location>
        <begin position="1"/>
        <end position="18"/>
    </location>
</feature>
<evidence type="ECO:0008006" key="6">
    <source>
        <dbReference type="Google" id="ProtNLM"/>
    </source>
</evidence>
<feature type="transmembrane region" description="Helical" evidence="2">
    <location>
        <begin position="200"/>
        <end position="225"/>
    </location>
</feature>
<feature type="compositionally biased region" description="Basic and acidic residues" evidence="1">
    <location>
        <begin position="428"/>
        <end position="439"/>
    </location>
</feature>
<feature type="transmembrane region" description="Helical" evidence="2">
    <location>
        <begin position="349"/>
        <end position="372"/>
    </location>
</feature>
<evidence type="ECO:0000256" key="1">
    <source>
        <dbReference type="SAM" id="MobiDB-lite"/>
    </source>
</evidence>
<dbReference type="Proteomes" id="UP001328107">
    <property type="component" value="Unassembled WGS sequence"/>
</dbReference>
<evidence type="ECO:0000313" key="5">
    <source>
        <dbReference type="Proteomes" id="UP001328107"/>
    </source>
</evidence>
<organism evidence="4 5">
    <name type="scientific">Pristionchus mayeri</name>
    <dbReference type="NCBI Taxonomy" id="1317129"/>
    <lineage>
        <taxon>Eukaryota</taxon>
        <taxon>Metazoa</taxon>
        <taxon>Ecdysozoa</taxon>
        <taxon>Nematoda</taxon>
        <taxon>Chromadorea</taxon>
        <taxon>Rhabditida</taxon>
        <taxon>Rhabditina</taxon>
        <taxon>Diplogasteromorpha</taxon>
        <taxon>Diplogasteroidea</taxon>
        <taxon>Neodiplogasteridae</taxon>
        <taxon>Pristionchus</taxon>
    </lineage>
</organism>
<keyword evidence="5" id="KW-1185">Reference proteome</keyword>
<proteinExistence type="predicted"/>
<feature type="region of interest" description="Disordered" evidence="1">
    <location>
        <begin position="93"/>
        <end position="112"/>
    </location>
</feature>
<sequence length="512" mass="56254">WLVRVALLLLLFSRWGGGQDPPADAETIPTCPCNATSPASCTAADTAANASCSAVCEALNLTAGFYVQKAGDTTGQIKCEVFTTTVAPTTVKGGVGGGGTDGNETTPDKNNTIITPDRCETGVLKGTKLLVSKIFSYLSFAWILIWVLATMIVNSRHKNKGHHRWLQLFEEIFILILWLFMGIFNLTFKTSADMCKATAIVIHIVIVILAAALVFEAIFADAMVHNKSFINGKIPPFLNYILPILIGLIPGLVTYFVRKNEYLTGLHCFAEVPFEMFWGFVIPVFVLLYIAGLKASLGNLACDQTDEDVQDEDQIFWAKKSCKALFFFAFNLLTCYLLCLFASSQQRMIIFILFFLNTLLFGPIIFITHTYCHRNSQRKLHGGGLIGRFYKPCPPKPEVVVPVPTPAPVPLPPKKKKTLDKNTQTTEPEVKPEEKKPEPAKPTPAPANHPPSQPVASSPPPPPPADAGPPPEQPSWAGIPSNRLNDREFYGWVGGKNKYDQSQDALFMPKPT</sequence>
<feature type="transmembrane region" description="Helical" evidence="2">
    <location>
        <begin position="165"/>
        <end position="188"/>
    </location>
</feature>
<feature type="transmembrane region" description="Helical" evidence="2">
    <location>
        <begin position="134"/>
        <end position="153"/>
    </location>
</feature>
<name>A0AAN5DF45_9BILA</name>
<keyword evidence="2" id="KW-1133">Transmembrane helix</keyword>
<gene>
    <name evidence="4" type="ORF">PMAYCL1PPCAC_32616</name>
</gene>
<keyword evidence="2" id="KW-0472">Membrane</keyword>
<keyword evidence="2" id="KW-0812">Transmembrane</keyword>
<accession>A0AAN5DF45</accession>